<keyword evidence="3" id="KW-1185">Reference proteome</keyword>
<dbReference type="Proteomes" id="UP000315343">
    <property type="component" value="Unassembled WGS sequence"/>
</dbReference>
<dbReference type="GO" id="GO:0016747">
    <property type="term" value="F:acyltransferase activity, transferring groups other than amino-acyl groups"/>
    <property type="evidence" value="ECO:0007669"/>
    <property type="project" value="InterPro"/>
</dbReference>
<reference evidence="2 3" key="1">
    <citation type="submission" date="2019-07" db="EMBL/GenBank/DDBJ databases">
        <title>Genomic Encyclopedia of Type Strains, Phase I: the one thousand microbial genomes (KMG-I) project.</title>
        <authorList>
            <person name="Kyrpides N."/>
        </authorList>
    </citation>
    <scope>NUCLEOTIDE SEQUENCE [LARGE SCALE GENOMIC DNA]</scope>
    <source>
        <strain evidence="2 3">DSM 13558</strain>
    </source>
</reference>
<dbReference type="RefSeq" id="WP_145082641.1">
    <property type="nucleotide sequence ID" value="NZ_JAYFNS010000003.1"/>
</dbReference>
<gene>
    <name evidence="2" type="ORF">LY60_01896</name>
</gene>
<dbReference type="AlphaFoldDB" id="A0A562JCM3"/>
<dbReference type="EMBL" id="VLKH01000004">
    <property type="protein sequence ID" value="TWH80634.1"/>
    <property type="molecule type" value="Genomic_DNA"/>
</dbReference>
<dbReference type="CDD" id="cd04301">
    <property type="entry name" value="NAT_SF"/>
    <property type="match status" value="1"/>
</dbReference>
<keyword evidence="2" id="KW-0808">Transferase</keyword>
<name>A0A562JCM3_9FIRM</name>
<dbReference type="SUPFAM" id="SSF55729">
    <property type="entry name" value="Acyl-CoA N-acyltransferases (Nat)"/>
    <property type="match status" value="1"/>
</dbReference>
<dbReference type="InterPro" id="IPR016181">
    <property type="entry name" value="Acyl_CoA_acyltransferase"/>
</dbReference>
<dbReference type="InterPro" id="IPR000182">
    <property type="entry name" value="GNAT_dom"/>
</dbReference>
<proteinExistence type="predicted"/>
<dbReference type="PROSITE" id="PS51186">
    <property type="entry name" value="GNAT"/>
    <property type="match status" value="1"/>
</dbReference>
<accession>A0A562JCM3</accession>
<organism evidence="2 3">
    <name type="scientific">Sedimentibacter saalensis</name>
    <dbReference type="NCBI Taxonomy" id="130788"/>
    <lineage>
        <taxon>Bacteria</taxon>
        <taxon>Bacillati</taxon>
        <taxon>Bacillota</taxon>
        <taxon>Tissierellia</taxon>
        <taxon>Sedimentibacter</taxon>
    </lineage>
</organism>
<dbReference type="Pfam" id="PF00583">
    <property type="entry name" value="Acetyltransf_1"/>
    <property type="match status" value="1"/>
</dbReference>
<protein>
    <submittedName>
        <fullName evidence="2">Acetyltransferase (GNAT) family protein</fullName>
    </submittedName>
</protein>
<dbReference type="Gene3D" id="3.40.630.30">
    <property type="match status" value="1"/>
</dbReference>
<sequence length="173" mass="19847">MEISIDLKNGYKVKTMHEKDNINQVYGLCKRCSDYYLLHDGTYPDYEDAVEIFTSLPPNNTYEDKFVVGIFSAENELSGLIEVVKNYPEPDSWIIGLMFIDPEKRKNGLGRMSHDAVKNLAINSGAKMLRLGAVEENTNGVMFWSSLGYKKVKEAKRDYKKKTHNLYTMVMDL</sequence>
<evidence type="ECO:0000313" key="2">
    <source>
        <dbReference type="EMBL" id="TWH80634.1"/>
    </source>
</evidence>
<evidence type="ECO:0000259" key="1">
    <source>
        <dbReference type="PROSITE" id="PS51186"/>
    </source>
</evidence>
<evidence type="ECO:0000313" key="3">
    <source>
        <dbReference type="Proteomes" id="UP000315343"/>
    </source>
</evidence>
<feature type="domain" description="N-acetyltransferase" evidence="1">
    <location>
        <begin position="11"/>
        <end position="173"/>
    </location>
</feature>
<comment type="caution">
    <text evidence="2">The sequence shown here is derived from an EMBL/GenBank/DDBJ whole genome shotgun (WGS) entry which is preliminary data.</text>
</comment>
<dbReference type="OrthoDB" id="9782266at2"/>